<accession>A0A072PKQ4</accession>
<feature type="compositionally biased region" description="Polar residues" evidence="6">
    <location>
        <begin position="123"/>
        <end position="132"/>
    </location>
</feature>
<dbReference type="Proteomes" id="UP000027920">
    <property type="component" value="Unassembled WGS sequence"/>
</dbReference>
<dbReference type="PROSITE" id="PS00463">
    <property type="entry name" value="ZN2_CY6_FUNGAL_1"/>
    <property type="match status" value="1"/>
</dbReference>
<evidence type="ECO:0000256" key="2">
    <source>
        <dbReference type="ARBA" id="ARBA00023015"/>
    </source>
</evidence>
<dbReference type="GO" id="GO:0000976">
    <property type="term" value="F:transcription cis-regulatory region binding"/>
    <property type="evidence" value="ECO:0007669"/>
    <property type="project" value="TreeGrafter"/>
</dbReference>
<evidence type="ECO:0000256" key="3">
    <source>
        <dbReference type="ARBA" id="ARBA00023125"/>
    </source>
</evidence>
<feature type="domain" description="Zn(2)-C6 fungal-type" evidence="7">
    <location>
        <begin position="33"/>
        <end position="63"/>
    </location>
</feature>
<feature type="region of interest" description="Disordered" evidence="6">
    <location>
        <begin position="93"/>
        <end position="138"/>
    </location>
</feature>
<dbReference type="GO" id="GO:0000981">
    <property type="term" value="F:DNA-binding transcription factor activity, RNA polymerase II-specific"/>
    <property type="evidence" value="ECO:0007669"/>
    <property type="project" value="InterPro"/>
</dbReference>
<evidence type="ECO:0000256" key="6">
    <source>
        <dbReference type="SAM" id="MobiDB-lite"/>
    </source>
</evidence>
<dbReference type="InterPro" id="IPR051089">
    <property type="entry name" value="prtT"/>
</dbReference>
<dbReference type="STRING" id="1182545.A0A072PKQ4"/>
<dbReference type="SUPFAM" id="SSF57701">
    <property type="entry name" value="Zn2/Cys6 DNA-binding domain"/>
    <property type="match status" value="1"/>
</dbReference>
<dbReference type="HOGENOM" id="CLU_006524_0_2_1"/>
<keyword evidence="2" id="KW-0805">Transcription regulation</keyword>
<dbReference type="RefSeq" id="XP_013262887.1">
    <property type="nucleotide sequence ID" value="XM_013407433.1"/>
</dbReference>
<gene>
    <name evidence="8" type="ORF">A1O9_05148</name>
</gene>
<evidence type="ECO:0000259" key="7">
    <source>
        <dbReference type="PROSITE" id="PS00463"/>
    </source>
</evidence>
<dbReference type="OrthoDB" id="3365636at2759"/>
<dbReference type="CDD" id="cd00067">
    <property type="entry name" value="GAL4"/>
    <property type="match status" value="1"/>
</dbReference>
<organism evidence="8 9">
    <name type="scientific">Exophiala aquamarina CBS 119918</name>
    <dbReference type="NCBI Taxonomy" id="1182545"/>
    <lineage>
        <taxon>Eukaryota</taxon>
        <taxon>Fungi</taxon>
        <taxon>Dikarya</taxon>
        <taxon>Ascomycota</taxon>
        <taxon>Pezizomycotina</taxon>
        <taxon>Eurotiomycetes</taxon>
        <taxon>Chaetothyriomycetidae</taxon>
        <taxon>Chaetothyriales</taxon>
        <taxon>Herpotrichiellaceae</taxon>
        <taxon>Exophiala</taxon>
    </lineage>
</organism>
<protein>
    <recommendedName>
        <fullName evidence="7">Zn(2)-C6 fungal-type domain-containing protein</fullName>
    </recommendedName>
</protein>
<proteinExistence type="predicted"/>
<evidence type="ECO:0000256" key="4">
    <source>
        <dbReference type="ARBA" id="ARBA00023163"/>
    </source>
</evidence>
<dbReference type="AlphaFoldDB" id="A0A072PKQ4"/>
<reference evidence="8 9" key="1">
    <citation type="submission" date="2013-03" db="EMBL/GenBank/DDBJ databases">
        <title>The Genome Sequence of Exophiala aquamarina CBS 119918.</title>
        <authorList>
            <consortium name="The Broad Institute Genomics Platform"/>
            <person name="Cuomo C."/>
            <person name="de Hoog S."/>
            <person name="Gorbushina A."/>
            <person name="Walker B."/>
            <person name="Young S.K."/>
            <person name="Zeng Q."/>
            <person name="Gargeya S."/>
            <person name="Fitzgerald M."/>
            <person name="Haas B."/>
            <person name="Abouelleil A."/>
            <person name="Allen A.W."/>
            <person name="Alvarado L."/>
            <person name="Arachchi H.M."/>
            <person name="Berlin A.M."/>
            <person name="Chapman S.B."/>
            <person name="Gainer-Dewar J."/>
            <person name="Goldberg J."/>
            <person name="Griggs A."/>
            <person name="Gujja S."/>
            <person name="Hansen M."/>
            <person name="Howarth C."/>
            <person name="Imamovic A."/>
            <person name="Ireland A."/>
            <person name="Larimer J."/>
            <person name="McCowan C."/>
            <person name="Murphy C."/>
            <person name="Pearson M."/>
            <person name="Poon T.W."/>
            <person name="Priest M."/>
            <person name="Roberts A."/>
            <person name="Saif S."/>
            <person name="Shea T."/>
            <person name="Sisk P."/>
            <person name="Sykes S."/>
            <person name="Wortman J."/>
            <person name="Nusbaum C."/>
            <person name="Birren B."/>
        </authorList>
    </citation>
    <scope>NUCLEOTIDE SEQUENCE [LARGE SCALE GENOMIC DNA]</scope>
    <source>
        <strain evidence="8 9">CBS 119918</strain>
    </source>
</reference>
<dbReference type="InterPro" id="IPR036864">
    <property type="entry name" value="Zn2-C6_fun-type_DNA-bd_sf"/>
</dbReference>
<name>A0A072PKQ4_9EURO</name>
<keyword evidence="5" id="KW-0539">Nucleus</keyword>
<feature type="region of interest" description="Disordered" evidence="6">
    <location>
        <begin position="1"/>
        <end position="30"/>
    </location>
</feature>
<evidence type="ECO:0000256" key="1">
    <source>
        <dbReference type="ARBA" id="ARBA00004123"/>
    </source>
</evidence>
<dbReference type="EMBL" id="AMGV01000003">
    <property type="protein sequence ID" value="KEF60297.1"/>
    <property type="molecule type" value="Genomic_DNA"/>
</dbReference>
<comment type="subcellular location">
    <subcellularLocation>
        <location evidence="1">Nucleus</location>
    </subcellularLocation>
</comment>
<keyword evidence="9" id="KW-1185">Reference proteome</keyword>
<keyword evidence="4" id="KW-0804">Transcription</keyword>
<dbReference type="GO" id="GO:0008270">
    <property type="term" value="F:zinc ion binding"/>
    <property type="evidence" value="ECO:0007669"/>
    <property type="project" value="InterPro"/>
</dbReference>
<keyword evidence="3" id="KW-0238">DNA-binding</keyword>
<dbReference type="GeneID" id="25280074"/>
<dbReference type="CDD" id="cd12148">
    <property type="entry name" value="fungal_TF_MHR"/>
    <property type="match status" value="1"/>
</dbReference>
<evidence type="ECO:0000256" key="5">
    <source>
        <dbReference type="ARBA" id="ARBA00023242"/>
    </source>
</evidence>
<sequence>MGNRRESVPRGTSTDPTNASTQESVSHRKRARACLSCRANKSRCIAVRNEDSCHACLKAFRQCVMPGPTKPRVGTAQRVGKLERKIERLTNALLSQQQQRRGSIDSETGDDDRSEGDVRSPRRASSQPSGSYDSARYFPSDRIFPGEGPQTSAPVFAFNIGSPEFTSVKHVTGLDIVSKSTGTTLFNHWKANISSLSPAVVLATSSDADTIRARKPLLFLAIATVASASVQPCLQSPLVKVLTRDLAERILVVGEKSLELVQAIVAYADNFFPADNARASAFTKYIHCALSICIYLGLDKGRIGDHIKDYAEALEWERAWLGCYYIASCNAALFGHPLPVVTTATLEGQKRMLIEGPNATDNDRHMLSLLRIQGILNDVSRVFKLNHETTPISFNEGISQLQLETFRQRIEMIPGARDNSKFVRLIEFLIPAVTIYTHDVAVRSYNLTCIGRKAQDMSLSPAHLEALYLCLQSCHGVLSMYLSYPVQLARCLPNLYLVWTVYAATILIRLGHFQKTALQSPIAGMLETTTEQFLDALITRLGEISAEGYCLSAREFHSVFKKLKLWEVHRKARHGEEHSKNDLLVANSGIKSAPSKSMMYNTQNTTTWKDAQLLREIKEVGFSPTNQFETQL</sequence>
<comment type="caution">
    <text evidence="8">The sequence shown here is derived from an EMBL/GenBank/DDBJ whole genome shotgun (WGS) entry which is preliminary data.</text>
</comment>
<dbReference type="GO" id="GO:0005634">
    <property type="term" value="C:nucleus"/>
    <property type="evidence" value="ECO:0007669"/>
    <property type="project" value="UniProtKB-SubCell"/>
</dbReference>
<dbReference type="VEuPathDB" id="FungiDB:A1O9_05148"/>
<dbReference type="InterPro" id="IPR001138">
    <property type="entry name" value="Zn2Cys6_DnaBD"/>
</dbReference>
<dbReference type="PANTHER" id="PTHR31845:SF39">
    <property type="entry name" value="TRANSCRIPTION FACTOR PBCR-RELATED"/>
    <property type="match status" value="1"/>
</dbReference>
<dbReference type="PANTHER" id="PTHR31845">
    <property type="entry name" value="FINGER DOMAIN PROTEIN, PUTATIVE-RELATED"/>
    <property type="match status" value="1"/>
</dbReference>
<dbReference type="Gene3D" id="4.10.240.10">
    <property type="entry name" value="Zn(2)-C6 fungal-type DNA-binding domain"/>
    <property type="match status" value="1"/>
</dbReference>
<evidence type="ECO:0000313" key="9">
    <source>
        <dbReference type="Proteomes" id="UP000027920"/>
    </source>
</evidence>
<dbReference type="SMART" id="SM00066">
    <property type="entry name" value="GAL4"/>
    <property type="match status" value="1"/>
</dbReference>
<feature type="compositionally biased region" description="Polar residues" evidence="6">
    <location>
        <begin position="10"/>
        <end position="24"/>
    </location>
</feature>
<evidence type="ECO:0000313" key="8">
    <source>
        <dbReference type="EMBL" id="KEF60297.1"/>
    </source>
</evidence>